<dbReference type="Proteomes" id="UP000823388">
    <property type="component" value="Chromosome 4N"/>
</dbReference>
<gene>
    <name evidence="2" type="ORF">PVAP13_4NG324000</name>
</gene>
<sequence length="198" mass="21665">MFTKNSTKIVRYVECRAACIHEILCPSKFCRGRTKKVKCLWGGLPCSGTPCPVSDAMLFPASRCISEPSWNGSKTENPGDGPSACEQSWSWTSTARTEFANKRRAGDAFPARNVSEAEAKNQRTQECSDKPAACSPLGREESNILWSFSESAKVTTGTVCHGSECQFGKRKLSVSPFFLNCSGDQVVLPNHKEIKPCS</sequence>
<evidence type="ECO:0000313" key="3">
    <source>
        <dbReference type="Proteomes" id="UP000823388"/>
    </source>
</evidence>
<dbReference type="EMBL" id="CM029044">
    <property type="protein sequence ID" value="KAG2608504.1"/>
    <property type="molecule type" value="Genomic_DNA"/>
</dbReference>
<name>A0A8T0THT7_PANVG</name>
<organism evidence="2 3">
    <name type="scientific">Panicum virgatum</name>
    <name type="common">Blackwell switchgrass</name>
    <dbReference type="NCBI Taxonomy" id="38727"/>
    <lineage>
        <taxon>Eukaryota</taxon>
        <taxon>Viridiplantae</taxon>
        <taxon>Streptophyta</taxon>
        <taxon>Embryophyta</taxon>
        <taxon>Tracheophyta</taxon>
        <taxon>Spermatophyta</taxon>
        <taxon>Magnoliopsida</taxon>
        <taxon>Liliopsida</taxon>
        <taxon>Poales</taxon>
        <taxon>Poaceae</taxon>
        <taxon>PACMAD clade</taxon>
        <taxon>Panicoideae</taxon>
        <taxon>Panicodae</taxon>
        <taxon>Paniceae</taxon>
        <taxon>Panicinae</taxon>
        <taxon>Panicum</taxon>
        <taxon>Panicum sect. Hiantes</taxon>
    </lineage>
</organism>
<proteinExistence type="predicted"/>
<evidence type="ECO:0000256" key="1">
    <source>
        <dbReference type="SAM" id="MobiDB-lite"/>
    </source>
</evidence>
<comment type="caution">
    <text evidence="2">The sequence shown here is derived from an EMBL/GenBank/DDBJ whole genome shotgun (WGS) entry which is preliminary data.</text>
</comment>
<feature type="region of interest" description="Disordered" evidence="1">
    <location>
        <begin position="115"/>
        <end position="134"/>
    </location>
</feature>
<keyword evidence="3" id="KW-1185">Reference proteome</keyword>
<evidence type="ECO:0000313" key="2">
    <source>
        <dbReference type="EMBL" id="KAG2608504.1"/>
    </source>
</evidence>
<reference evidence="2" key="1">
    <citation type="submission" date="2020-05" db="EMBL/GenBank/DDBJ databases">
        <title>WGS assembly of Panicum virgatum.</title>
        <authorList>
            <person name="Lovell J.T."/>
            <person name="Jenkins J."/>
            <person name="Shu S."/>
            <person name="Juenger T.E."/>
            <person name="Schmutz J."/>
        </authorList>
    </citation>
    <scope>NUCLEOTIDE SEQUENCE</scope>
    <source>
        <strain evidence="2">AP13</strain>
    </source>
</reference>
<dbReference type="AlphaFoldDB" id="A0A8T0THT7"/>
<protein>
    <submittedName>
        <fullName evidence="2">Uncharacterized protein</fullName>
    </submittedName>
</protein>
<accession>A0A8T0THT7</accession>
<feature type="compositionally biased region" description="Basic and acidic residues" evidence="1">
    <location>
        <begin position="115"/>
        <end position="129"/>
    </location>
</feature>